<evidence type="ECO:0000313" key="3">
    <source>
        <dbReference type="Proteomes" id="UP001228905"/>
    </source>
</evidence>
<dbReference type="InterPro" id="IPR015897">
    <property type="entry name" value="CHK_kinase-like"/>
</dbReference>
<evidence type="ECO:0000259" key="1">
    <source>
        <dbReference type="SMART" id="SM00587"/>
    </source>
</evidence>
<dbReference type="Gene3D" id="3.90.1200.10">
    <property type="match status" value="1"/>
</dbReference>
<dbReference type="Proteomes" id="UP001228905">
    <property type="component" value="Unassembled WGS sequence"/>
</dbReference>
<dbReference type="SMART" id="SM00587">
    <property type="entry name" value="CHK"/>
    <property type="match status" value="1"/>
</dbReference>
<dbReference type="Pfam" id="PF02958">
    <property type="entry name" value="EcKL"/>
    <property type="match status" value="1"/>
</dbReference>
<gene>
    <name evidence="2" type="ORF">QO010_002076</name>
</gene>
<dbReference type="SUPFAM" id="SSF56112">
    <property type="entry name" value="Protein kinase-like (PK-like)"/>
    <property type="match status" value="1"/>
</dbReference>
<keyword evidence="3" id="KW-1185">Reference proteome</keyword>
<dbReference type="RefSeq" id="WP_307348876.1">
    <property type="nucleotide sequence ID" value="NZ_JAUSVS010000003.1"/>
</dbReference>
<dbReference type="EMBL" id="JAUSVS010000003">
    <property type="protein sequence ID" value="MDQ0464295.1"/>
    <property type="molecule type" value="Genomic_DNA"/>
</dbReference>
<dbReference type="PANTHER" id="PTHR11012:SF30">
    <property type="entry name" value="PROTEIN KINASE-LIKE DOMAIN-CONTAINING"/>
    <property type="match status" value="1"/>
</dbReference>
<reference evidence="2 3" key="1">
    <citation type="submission" date="2023-07" db="EMBL/GenBank/DDBJ databases">
        <title>Genomic Encyclopedia of Type Strains, Phase IV (KMG-IV): sequencing the most valuable type-strain genomes for metagenomic binning, comparative biology and taxonomic classification.</title>
        <authorList>
            <person name="Goeker M."/>
        </authorList>
    </citation>
    <scope>NUCLEOTIDE SEQUENCE [LARGE SCALE GENOMIC DNA]</scope>
    <source>
        <strain evidence="2 3">DSM 18695</strain>
    </source>
</reference>
<protein>
    <recommendedName>
        <fullName evidence="1">CHK kinase-like domain-containing protein</fullName>
    </recommendedName>
</protein>
<dbReference type="PANTHER" id="PTHR11012">
    <property type="entry name" value="PROTEIN KINASE-LIKE DOMAIN-CONTAINING"/>
    <property type="match status" value="1"/>
</dbReference>
<dbReference type="InterPro" id="IPR004119">
    <property type="entry name" value="EcKL"/>
</dbReference>
<comment type="caution">
    <text evidence="2">The sequence shown here is derived from an EMBL/GenBank/DDBJ whole genome shotgun (WGS) entry which is preliminary data.</text>
</comment>
<proteinExistence type="predicted"/>
<sequence>MPAPAIAASAEQIDADWMTAALQAGGVLPEGRVTAISAKPVGNGLVGDSFRFSLTYDAPPPGAPASVVGKFAAADPVSRGTGAAMGLYLREVSFYRELAHTVGIITPKAYYAGIDPATSDFTLIFEDFGPARQGDQLTGCSLQDARTALLEAAALHAPRWGDASLEQASWLTAGEATMPAVVAALPGVIQGFRERYEGQLEPELFALIDRMPAAIAALQQDRSTPRTVQHGDFRLDNILFDIQGGSRRMGTLDWQTLALGAGVSDAAYFLSAGISPELRREHDRDLIGLYHAELVRLGVRDYDFERCWNDYRRYSLNGMLLGVFSAMVVERTERGDALFLAMTRGGCLQALDNGTFDFWGA</sequence>
<evidence type="ECO:0000313" key="2">
    <source>
        <dbReference type="EMBL" id="MDQ0464295.1"/>
    </source>
</evidence>
<organism evidence="2 3">
    <name type="scientific">Caulobacter ginsengisoli</name>
    <dbReference type="NCBI Taxonomy" id="400775"/>
    <lineage>
        <taxon>Bacteria</taxon>
        <taxon>Pseudomonadati</taxon>
        <taxon>Pseudomonadota</taxon>
        <taxon>Alphaproteobacteria</taxon>
        <taxon>Caulobacterales</taxon>
        <taxon>Caulobacteraceae</taxon>
        <taxon>Caulobacter</taxon>
    </lineage>
</organism>
<accession>A0ABU0IS99</accession>
<dbReference type="InterPro" id="IPR011009">
    <property type="entry name" value="Kinase-like_dom_sf"/>
</dbReference>
<name>A0ABU0IS99_9CAUL</name>
<feature type="domain" description="CHK kinase-like" evidence="1">
    <location>
        <begin position="123"/>
        <end position="300"/>
    </location>
</feature>